<reference evidence="5" key="1">
    <citation type="journal article" date="2020" name="mSystems">
        <title>Genome- and Community-Level Interaction Insights into Carbon Utilization and Element Cycling Functions of Hydrothermarchaeota in Hydrothermal Sediment.</title>
        <authorList>
            <person name="Zhou Z."/>
            <person name="Liu Y."/>
            <person name="Xu W."/>
            <person name="Pan J."/>
            <person name="Luo Z.H."/>
            <person name="Li M."/>
        </authorList>
    </citation>
    <scope>NUCLEOTIDE SEQUENCE [LARGE SCALE GENOMIC DNA]</scope>
    <source>
        <strain evidence="5">SpSt-110</strain>
    </source>
</reference>
<dbReference type="Pfam" id="PF01212">
    <property type="entry name" value="Beta_elim_lyase"/>
    <property type="match status" value="1"/>
</dbReference>
<evidence type="ECO:0000256" key="2">
    <source>
        <dbReference type="ARBA" id="ARBA00009721"/>
    </source>
</evidence>
<evidence type="ECO:0000256" key="1">
    <source>
        <dbReference type="ARBA" id="ARBA00001933"/>
    </source>
</evidence>
<protein>
    <submittedName>
        <fullName evidence="5">Tryptophanase</fullName>
        <ecNumber evidence="5">4.1.99.1</ecNumber>
    </submittedName>
</protein>
<name>A0A7J3Y017_9CREN</name>
<comment type="similarity">
    <text evidence="2">Belongs to the beta-eliminating lyase family.</text>
</comment>
<gene>
    <name evidence="5" type="ORF">ENM60_05105</name>
</gene>
<dbReference type="Gene3D" id="3.40.640.10">
    <property type="entry name" value="Type I PLP-dependent aspartate aminotransferase-like (Major domain)"/>
    <property type="match status" value="1"/>
</dbReference>
<dbReference type="NCBIfam" id="NF009709">
    <property type="entry name" value="PRK13238.1"/>
    <property type="match status" value="1"/>
</dbReference>
<organism evidence="5">
    <name type="scientific">Thermogladius calderae</name>
    <dbReference type="NCBI Taxonomy" id="1200300"/>
    <lineage>
        <taxon>Archaea</taxon>
        <taxon>Thermoproteota</taxon>
        <taxon>Thermoprotei</taxon>
        <taxon>Desulfurococcales</taxon>
        <taxon>Desulfurococcaceae</taxon>
        <taxon>Thermogladius</taxon>
    </lineage>
</organism>
<dbReference type="AlphaFoldDB" id="A0A7J3Y017"/>
<dbReference type="SUPFAM" id="SSF53383">
    <property type="entry name" value="PLP-dependent transferases"/>
    <property type="match status" value="1"/>
</dbReference>
<accession>A0A7J3Y017</accession>
<evidence type="ECO:0000313" key="5">
    <source>
        <dbReference type="EMBL" id="HHP68145.1"/>
    </source>
</evidence>
<dbReference type="InterPro" id="IPR015424">
    <property type="entry name" value="PyrdxlP-dep_Trfase"/>
</dbReference>
<keyword evidence="5" id="KW-0456">Lyase</keyword>
<evidence type="ECO:0000256" key="3">
    <source>
        <dbReference type="ARBA" id="ARBA00022898"/>
    </source>
</evidence>
<dbReference type="Gene3D" id="3.90.1150.10">
    <property type="entry name" value="Aspartate Aminotransferase, domain 1"/>
    <property type="match status" value="1"/>
</dbReference>
<keyword evidence="3" id="KW-0663">Pyridoxal phosphate</keyword>
<dbReference type="PANTHER" id="PTHR32325:SF4">
    <property type="entry name" value="TRYPTOPHANASE"/>
    <property type="match status" value="1"/>
</dbReference>
<comment type="cofactor">
    <cofactor evidence="1">
        <name>pyridoxal 5'-phosphate</name>
        <dbReference type="ChEBI" id="CHEBI:597326"/>
    </cofactor>
</comment>
<dbReference type="InterPro" id="IPR015421">
    <property type="entry name" value="PyrdxlP-dep_Trfase_major"/>
</dbReference>
<dbReference type="EMBL" id="DRYK01000062">
    <property type="protein sequence ID" value="HHP68145.1"/>
    <property type="molecule type" value="Genomic_DNA"/>
</dbReference>
<dbReference type="InterPro" id="IPR001597">
    <property type="entry name" value="ArAA_b-elim_lyase/Thr_aldolase"/>
</dbReference>
<sequence>MVYLKNSGGDSFYVPDFRIRVFQKLRLPTLSERYTVLKDSGWNTFRIPVEKVYIDMLTDSGVNAISLEQLSDMLGLGLEDAYAGNRAYYKLIDTFKEFFPHKYIILAHQGRAAENLVFKALMKNGRKPYVLTNIHFTTTRAIVERVYGGRMIELPVPEAFDPENQYQFKGNIDTSKLEDEIKRLGPENIAAVRIEYASNLLGGQPFSTKNYYETREICDKYGIPLVADISMVDWQIALMKKRDPMAVGKSASKIISELMELTDVAYASARKGFYVRGGFITIKGDEKLYEEVRSWQLVFEGHTSYGGMSLKEIAMLIDGLRMAFDDNLPFYELEQIEYTTKKLDERGIPVVKPSGGLGVHVDARRFLPHVKLIPSNGEGGYPAGALVSALYLVSGIRGMERGQLSMDRDPETGEEIPVQLDLIRLAMPRKTYLQDHLNYLVDRLTWLFENRDIIKGLNWIYEPPVLRFFEGILIDEGNWGLKLLDAYRNQLGEI</sequence>
<dbReference type="InterPro" id="IPR015422">
    <property type="entry name" value="PyrdxlP-dep_Trfase_small"/>
</dbReference>
<dbReference type="PANTHER" id="PTHR32325">
    <property type="entry name" value="BETA-ELIMINATING LYASE-LIKE PROTEIN-RELATED"/>
    <property type="match status" value="1"/>
</dbReference>
<feature type="domain" description="Aromatic amino acid beta-eliminating lyase/threonine aldolase" evidence="4">
    <location>
        <begin position="55"/>
        <end position="441"/>
    </location>
</feature>
<comment type="caution">
    <text evidence="5">The sequence shown here is derived from an EMBL/GenBank/DDBJ whole genome shotgun (WGS) entry which is preliminary data.</text>
</comment>
<dbReference type="EC" id="4.1.99.1" evidence="5"/>
<dbReference type="GO" id="GO:0009034">
    <property type="term" value="F:tryptophanase activity"/>
    <property type="evidence" value="ECO:0007669"/>
    <property type="project" value="UniProtKB-EC"/>
</dbReference>
<proteinExistence type="inferred from homology"/>
<evidence type="ECO:0000259" key="4">
    <source>
        <dbReference type="Pfam" id="PF01212"/>
    </source>
</evidence>